<keyword evidence="3" id="KW-1185">Reference proteome</keyword>
<evidence type="ECO:0000313" key="2">
    <source>
        <dbReference type="EMBL" id="NJB96296.1"/>
    </source>
</evidence>
<evidence type="ECO:0000256" key="1">
    <source>
        <dbReference type="SAM" id="MobiDB-lite"/>
    </source>
</evidence>
<dbReference type="AlphaFoldDB" id="A0A7X5XVV2"/>
<comment type="caution">
    <text evidence="2">The sequence shown here is derived from an EMBL/GenBank/DDBJ whole genome shotgun (WGS) entry which is preliminary data.</text>
</comment>
<accession>A0A7X5XVV2</accession>
<proteinExistence type="predicted"/>
<gene>
    <name evidence="2" type="ORF">GGR89_000588</name>
</gene>
<organism evidence="2 3">
    <name type="scientific">Sphingomonas trueperi</name>
    <dbReference type="NCBI Taxonomy" id="53317"/>
    <lineage>
        <taxon>Bacteria</taxon>
        <taxon>Pseudomonadati</taxon>
        <taxon>Pseudomonadota</taxon>
        <taxon>Alphaproteobacteria</taxon>
        <taxon>Sphingomonadales</taxon>
        <taxon>Sphingomonadaceae</taxon>
        <taxon>Sphingomonas</taxon>
    </lineage>
</organism>
<evidence type="ECO:0000313" key="3">
    <source>
        <dbReference type="Proteomes" id="UP000531251"/>
    </source>
</evidence>
<reference evidence="2 3" key="1">
    <citation type="submission" date="2020-03" db="EMBL/GenBank/DDBJ databases">
        <title>Genomic Encyclopedia of Type Strains, Phase IV (KMG-IV): sequencing the most valuable type-strain genomes for metagenomic binning, comparative biology and taxonomic classification.</title>
        <authorList>
            <person name="Goeker M."/>
        </authorList>
    </citation>
    <scope>NUCLEOTIDE SEQUENCE [LARGE SCALE GENOMIC DNA]</scope>
    <source>
        <strain evidence="2 3">DSM 7225</strain>
    </source>
</reference>
<dbReference type="EMBL" id="JAATJB010000001">
    <property type="protein sequence ID" value="NJB96296.1"/>
    <property type="molecule type" value="Genomic_DNA"/>
</dbReference>
<dbReference type="Proteomes" id="UP000531251">
    <property type="component" value="Unassembled WGS sequence"/>
</dbReference>
<name>A0A7X5XVV2_9SPHN</name>
<dbReference type="RefSeq" id="WP_125976836.1">
    <property type="nucleotide sequence ID" value="NZ_BAAADY010000001.1"/>
</dbReference>
<sequence length="80" mass="8146">MSDKQPMQASGGGAQKGAPDGVSDVETQGRPKGESEGGAYPNPYPEKAKKEGPGHLMGHGGQSHINYEGGPNPNATTKGE</sequence>
<protein>
    <submittedName>
        <fullName evidence="2">Uncharacterized protein</fullName>
    </submittedName>
</protein>
<feature type="region of interest" description="Disordered" evidence="1">
    <location>
        <begin position="1"/>
        <end position="80"/>
    </location>
</feature>